<dbReference type="KEGG" id="vcr:VC395_A0672"/>
<dbReference type="EMBL" id="CP000626">
    <property type="protein sequence ID" value="ABQ19356.1"/>
    <property type="molecule type" value="Genomic_DNA"/>
</dbReference>
<name>A0A0H3AHA7_VIBC3</name>
<proteinExistence type="predicted"/>
<dbReference type="OrthoDB" id="9790409at2"/>
<evidence type="ECO:0000313" key="3">
    <source>
        <dbReference type="Proteomes" id="UP000000249"/>
    </source>
</evidence>
<keyword evidence="1" id="KW-0472">Membrane</keyword>
<dbReference type="PATRIC" id="fig|345073.21.peg.3408"/>
<dbReference type="InterPro" id="IPR046513">
    <property type="entry name" value="DUF6691"/>
</dbReference>
<dbReference type="Pfam" id="PF20398">
    <property type="entry name" value="DUF6691"/>
    <property type="match status" value="1"/>
</dbReference>
<reference evidence="2 3" key="1">
    <citation type="submission" date="2007-03" db="EMBL/GenBank/DDBJ databases">
        <authorList>
            <person name="Heidelberg J."/>
        </authorList>
    </citation>
    <scope>NUCLEOTIDE SEQUENCE [LARGE SCALE GENOMIC DNA]</scope>
    <source>
        <strain evidence="3">ATCC 39541 / Classical Ogawa 395 / O395</strain>
    </source>
</reference>
<evidence type="ECO:0000313" key="2">
    <source>
        <dbReference type="EMBL" id="ABQ19356.1"/>
    </source>
</evidence>
<organism evidence="2 3">
    <name type="scientific">Vibrio cholerae serotype O1 (strain ATCC 39541 / Classical Ogawa 395 / O395)</name>
    <dbReference type="NCBI Taxonomy" id="345073"/>
    <lineage>
        <taxon>Bacteria</taxon>
        <taxon>Pseudomonadati</taxon>
        <taxon>Pseudomonadota</taxon>
        <taxon>Gammaproteobacteria</taxon>
        <taxon>Vibrionales</taxon>
        <taxon>Vibrionaceae</taxon>
        <taxon>Vibrio</taxon>
    </lineage>
</organism>
<accession>A0A0H3AHA7</accession>
<evidence type="ECO:0008006" key="4">
    <source>
        <dbReference type="Google" id="ProtNLM"/>
    </source>
</evidence>
<protein>
    <recommendedName>
        <fullName evidence="4">YeeE/YedE family protein</fullName>
    </recommendedName>
</protein>
<keyword evidence="1" id="KW-0812">Transmembrane</keyword>
<gene>
    <name evidence="2" type="ordered locus">VC0395_0584</name>
</gene>
<dbReference type="KEGG" id="vco:VC0395_0584"/>
<feature type="transmembrane region" description="Helical" evidence="1">
    <location>
        <begin position="48"/>
        <end position="66"/>
    </location>
</feature>
<dbReference type="AlphaFoldDB" id="A0A0H3AHA7"/>
<sequence>MVMNKLLFRATSLVAGLLFGLGMVVSGMADPAKVIGFLDVAGTWDPSLMFVMGGALAVFMPAYFLLIKPKAKPVNAEVFCLANNTKIDRRLISGSVIFGLGWGLVGICPGPVVSSLALGNLGAWVFFPAMMVGLGATNLLICIRNRKESQTQTA</sequence>
<feature type="transmembrane region" description="Helical" evidence="1">
    <location>
        <begin position="124"/>
        <end position="143"/>
    </location>
</feature>
<dbReference type="Proteomes" id="UP000000249">
    <property type="component" value="Chromosome 2"/>
</dbReference>
<keyword evidence="1" id="KW-1133">Transmembrane helix</keyword>
<dbReference type="eggNOG" id="COG2391">
    <property type="taxonomic scope" value="Bacteria"/>
</dbReference>
<feature type="transmembrane region" description="Helical" evidence="1">
    <location>
        <begin position="96"/>
        <end position="118"/>
    </location>
</feature>
<evidence type="ECO:0000256" key="1">
    <source>
        <dbReference type="SAM" id="Phobius"/>
    </source>
</evidence>